<evidence type="ECO:0000256" key="1">
    <source>
        <dbReference type="SAM" id="MobiDB-lite"/>
    </source>
</evidence>
<evidence type="ECO:0000313" key="3">
    <source>
        <dbReference type="Proteomes" id="UP000075902"/>
    </source>
</evidence>
<reference evidence="3" key="1">
    <citation type="submission" date="2014-01" db="EMBL/GenBank/DDBJ databases">
        <title>The Genome Sequence of Anopheles melas CM1001059_A (V2).</title>
        <authorList>
            <consortium name="The Broad Institute Genomics Platform"/>
            <person name="Neafsey D.E."/>
            <person name="Besansky N."/>
            <person name="Howell P."/>
            <person name="Walton C."/>
            <person name="Young S.K."/>
            <person name="Zeng Q."/>
            <person name="Gargeya S."/>
            <person name="Fitzgerald M."/>
            <person name="Haas B."/>
            <person name="Abouelleil A."/>
            <person name="Allen A.W."/>
            <person name="Alvarado L."/>
            <person name="Arachchi H.M."/>
            <person name="Berlin A.M."/>
            <person name="Chapman S.B."/>
            <person name="Gainer-Dewar J."/>
            <person name="Goldberg J."/>
            <person name="Griggs A."/>
            <person name="Gujja S."/>
            <person name="Hansen M."/>
            <person name="Howarth C."/>
            <person name="Imamovic A."/>
            <person name="Ireland A."/>
            <person name="Larimer J."/>
            <person name="McCowan C."/>
            <person name="Murphy C."/>
            <person name="Pearson M."/>
            <person name="Poon T.W."/>
            <person name="Priest M."/>
            <person name="Roberts A."/>
            <person name="Saif S."/>
            <person name="Shea T."/>
            <person name="Sisk P."/>
            <person name="Sykes S."/>
            <person name="Wortman J."/>
            <person name="Nusbaum C."/>
            <person name="Birren B."/>
        </authorList>
    </citation>
    <scope>NUCLEOTIDE SEQUENCE [LARGE SCALE GENOMIC DNA]</scope>
    <source>
        <strain evidence="3">CM1001059</strain>
    </source>
</reference>
<dbReference type="VEuPathDB" id="VectorBase:AMEC017917"/>
<dbReference type="AlphaFoldDB" id="A0A182UCI8"/>
<name>A0A182UCI8_9DIPT</name>
<feature type="compositionally biased region" description="Pro residues" evidence="1">
    <location>
        <begin position="1"/>
        <end position="12"/>
    </location>
</feature>
<proteinExistence type="predicted"/>
<reference evidence="2" key="2">
    <citation type="submission" date="2020-05" db="UniProtKB">
        <authorList>
            <consortium name="EnsemblMetazoa"/>
        </authorList>
    </citation>
    <scope>IDENTIFICATION</scope>
    <source>
        <strain evidence="2">CM1001059</strain>
    </source>
</reference>
<accession>A0A182UCI8</accession>
<feature type="region of interest" description="Disordered" evidence="1">
    <location>
        <begin position="1"/>
        <end position="67"/>
    </location>
</feature>
<feature type="compositionally biased region" description="Basic and acidic residues" evidence="1">
    <location>
        <begin position="47"/>
        <end position="66"/>
    </location>
</feature>
<protein>
    <submittedName>
        <fullName evidence="2">Uncharacterized protein</fullName>
    </submittedName>
</protein>
<dbReference type="Proteomes" id="UP000075902">
    <property type="component" value="Unassembled WGS sequence"/>
</dbReference>
<dbReference type="EnsemblMetazoa" id="AMEC017917-RA">
    <property type="protein sequence ID" value="AMEC017917-PA"/>
    <property type="gene ID" value="AMEC017917"/>
</dbReference>
<organism evidence="2 3">
    <name type="scientific">Anopheles melas</name>
    <dbReference type="NCBI Taxonomy" id="34690"/>
    <lineage>
        <taxon>Eukaryota</taxon>
        <taxon>Metazoa</taxon>
        <taxon>Ecdysozoa</taxon>
        <taxon>Arthropoda</taxon>
        <taxon>Hexapoda</taxon>
        <taxon>Insecta</taxon>
        <taxon>Pterygota</taxon>
        <taxon>Neoptera</taxon>
        <taxon>Endopterygota</taxon>
        <taxon>Diptera</taxon>
        <taxon>Nematocera</taxon>
        <taxon>Culicoidea</taxon>
        <taxon>Culicidae</taxon>
        <taxon>Anophelinae</taxon>
        <taxon>Anopheles</taxon>
    </lineage>
</organism>
<keyword evidence="3" id="KW-1185">Reference proteome</keyword>
<feature type="compositionally biased region" description="Basic and acidic residues" evidence="1">
    <location>
        <begin position="100"/>
        <end position="115"/>
    </location>
</feature>
<feature type="region of interest" description="Disordered" evidence="1">
    <location>
        <begin position="90"/>
        <end position="115"/>
    </location>
</feature>
<sequence>MPPPTPPPPVPSRPRHRPTIRGPTAQADASTPTSSSIKARSKKGHSGAREGWREHQHQQGRTRDGVDEQELAHTVYVHWQVVDERWGGRPFAEVGGEQVARPDDPAGEQRHDHER</sequence>
<feature type="compositionally biased region" description="Polar residues" evidence="1">
    <location>
        <begin position="27"/>
        <end position="38"/>
    </location>
</feature>
<evidence type="ECO:0000313" key="2">
    <source>
        <dbReference type="EnsemblMetazoa" id="AMEC017917-PA"/>
    </source>
</evidence>